<dbReference type="RefSeq" id="WP_005610016.1">
    <property type="nucleotide sequence ID" value="NZ_CP102292.1"/>
</dbReference>
<dbReference type="EMBL" id="ABOU02000017">
    <property type="protein sequence ID" value="EDY33667.1"/>
    <property type="molecule type" value="Genomic_DNA"/>
</dbReference>
<evidence type="ECO:0000313" key="2">
    <source>
        <dbReference type="EMBL" id="EDY33667.1"/>
    </source>
</evidence>
<dbReference type="AlphaFoldDB" id="B5CLU9"/>
<proteinExistence type="predicted"/>
<reference evidence="2 3" key="2">
    <citation type="submission" date="2008-08" db="EMBL/GenBank/DDBJ databases">
        <authorList>
            <person name="Fulton L."/>
            <person name="Clifton S."/>
            <person name="Fulton B."/>
            <person name="Xu J."/>
            <person name="Minx P."/>
            <person name="Pepin K.H."/>
            <person name="Johnson M."/>
            <person name="Bhonagiri V."/>
            <person name="Nash W.E."/>
            <person name="Mardis E.R."/>
            <person name="Wilson R.K."/>
        </authorList>
    </citation>
    <scope>NUCLEOTIDE SEQUENCE [LARGE SCALE GENOMIC DNA]</scope>
    <source>
        <strain evidence="2 3">ATCC 29176</strain>
    </source>
</reference>
<gene>
    <name evidence="2" type="ORF">RUMLAC_00423</name>
</gene>
<sequence length="124" mass="13117">MKIRKVLVICGLLISVTASTFNVSAATARAAKDCTGTITLAKTSGTFKVTENNTPSNPVTAKKINGSYTSIDILGNKNTQQVTGSLAKGQLSITKYAPSHYSSYMGTMVYYLDGAKGGSVTKYY</sequence>
<feature type="signal peptide" evidence="1">
    <location>
        <begin position="1"/>
        <end position="20"/>
    </location>
</feature>
<comment type="caution">
    <text evidence="2">The sequence shown here is derived from an EMBL/GenBank/DDBJ whole genome shotgun (WGS) entry which is preliminary data.</text>
</comment>
<keyword evidence="3" id="KW-1185">Reference proteome</keyword>
<dbReference type="GeneID" id="77333948"/>
<name>B5CLU9_9FIRM</name>
<evidence type="ECO:0000256" key="1">
    <source>
        <dbReference type="SAM" id="SignalP"/>
    </source>
</evidence>
<evidence type="ECO:0000313" key="3">
    <source>
        <dbReference type="Proteomes" id="UP000003254"/>
    </source>
</evidence>
<dbReference type="HOGENOM" id="CLU_2002233_0_0_9"/>
<accession>B5CLU9</accession>
<protein>
    <submittedName>
        <fullName evidence="2">Uncharacterized protein</fullName>
    </submittedName>
</protein>
<keyword evidence="1" id="KW-0732">Signal</keyword>
<feature type="chain" id="PRO_5039645288" evidence="1">
    <location>
        <begin position="21"/>
        <end position="124"/>
    </location>
</feature>
<organism evidence="2 3">
    <name type="scientific">[Ruminococcus] lactaris ATCC 29176</name>
    <dbReference type="NCBI Taxonomy" id="471875"/>
    <lineage>
        <taxon>Bacteria</taxon>
        <taxon>Bacillati</taxon>
        <taxon>Bacillota</taxon>
        <taxon>Clostridia</taxon>
        <taxon>Lachnospirales</taxon>
        <taxon>Lachnospiraceae</taxon>
        <taxon>Mediterraneibacter</taxon>
    </lineage>
</organism>
<dbReference type="Proteomes" id="UP000003254">
    <property type="component" value="Unassembled WGS sequence"/>
</dbReference>
<reference evidence="2 3" key="1">
    <citation type="submission" date="2008-08" db="EMBL/GenBank/DDBJ databases">
        <title>Draft genome sequence of Ruminococcus lactaris ATCC 29176.</title>
        <authorList>
            <person name="Sudarsanam P."/>
            <person name="Ley R."/>
            <person name="Guruge J."/>
            <person name="Turnbaugh P.J."/>
            <person name="Mahowald M."/>
            <person name="Liep D."/>
            <person name="Gordon J."/>
        </authorList>
    </citation>
    <scope>NUCLEOTIDE SEQUENCE [LARGE SCALE GENOMIC DNA]</scope>
    <source>
        <strain evidence="2 3">ATCC 29176</strain>
    </source>
</reference>